<protein>
    <submittedName>
        <fullName evidence="10">Unannotated protein</fullName>
    </submittedName>
</protein>
<feature type="domain" description="GHMP kinase C-terminal" evidence="7">
    <location>
        <begin position="250"/>
        <end position="318"/>
    </location>
</feature>
<evidence type="ECO:0000313" key="10">
    <source>
        <dbReference type="EMBL" id="CAB4761320.1"/>
    </source>
</evidence>
<dbReference type="PROSITE" id="PS00627">
    <property type="entry name" value="GHMP_KINASES_ATP"/>
    <property type="match status" value="1"/>
</dbReference>
<evidence type="ECO:0000256" key="5">
    <source>
        <dbReference type="ARBA" id="ARBA00022840"/>
    </source>
</evidence>
<gene>
    <name evidence="9" type="ORF">UFOPK2602_02069</name>
    <name evidence="10" type="ORF">UFOPK2806_01680</name>
    <name evidence="11" type="ORF">UFOPK3417_01760</name>
</gene>
<dbReference type="SUPFAM" id="SSF54211">
    <property type="entry name" value="Ribosomal protein S5 domain 2-like"/>
    <property type="match status" value="1"/>
</dbReference>
<evidence type="ECO:0000259" key="8">
    <source>
        <dbReference type="Pfam" id="PF10509"/>
    </source>
</evidence>
<dbReference type="PRINTS" id="PR00473">
    <property type="entry name" value="GALCTOKINASE"/>
</dbReference>
<dbReference type="GO" id="GO:0005829">
    <property type="term" value="C:cytosol"/>
    <property type="evidence" value="ECO:0007669"/>
    <property type="project" value="TreeGrafter"/>
</dbReference>
<evidence type="ECO:0000313" key="11">
    <source>
        <dbReference type="EMBL" id="CAB4884731.1"/>
    </source>
</evidence>
<evidence type="ECO:0000256" key="2">
    <source>
        <dbReference type="ARBA" id="ARBA00022679"/>
    </source>
</evidence>
<dbReference type="Pfam" id="PF08544">
    <property type="entry name" value="GHMP_kinases_C"/>
    <property type="match status" value="1"/>
</dbReference>
<organism evidence="10">
    <name type="scientific">freshwater metagenome</name>
    <dbReference type="NCBI Taxonomy" id="449393"/>
    <lineage>
        <taxon>unclassified sequences</taxon>
        <taxon>metagenomes</taxon>
        <taxon>ecological metagenomes</taxon>
    </lineage>
</organism>
<evidence type="ECO:0000256" key="1">
    <source>
        <dbReference type="ARBA" id="ARBA00006566"/>
    </source>
</evidence>
<dbReference type="PANTHER" id="PTHR10457:SF7">
    <property type="entry name" value="GALACTOKINASE-RELATED"/>
    <property type="match status" value="1"/>
</dbReference>
<evidence type="ECO:0000259" key="7">
    <source>
        <dbReference type="Pfam" id="PF08544"/>
    </source>
</evidence>
<dbReference type="EMBL" id="CAFBLR010000218">
    <property type="protein sequence ID" value="CAB4884731.1"/>
    <property type="molecule type" value="Genomic_DNA"/>
</dbReference>
<keyword evidence="3" id="KW-0547">Nucleotide-binding</keyword>
<dbReference type="InterPro" id="IPR006204">
    <property type="entry name" value="GHMP_kinase_N_dom"/>
</dbReference>
<keyword evidence="4" id="KW-0418">Kinase</keyword>
<keyword evidence="2" id="KW-0808">Transferase</keyword>
<dbReference type="GO" id="GO:0004335">
    <property type="term" value="F:galactokinase activity"/>
    <property type="evidence" value="ECO:0007669"/>
    <property type="project" value="InterPro"/>
</dbReference>
<dbReference type="InterPro" id="IPR000705">
    <property type="entry name" value="Galactokinase"/>
</dbReference>
<dbReference type="InterPro" id="IPR036554">
    <property type="entry name" value="GHMP_kinase_C_sf"/>
</dbReference>
<dbReference type="Pfam" id="PF00288">
    <property type="entry name" value="GHMP_kinases_N"/>
    <property type="match status" value="1"/>
</dbReference>
<dbReference type="InterPro" id="IPR020568">
    <property type="entry name" value="Ribosomal_Su5_D2-typ_SF"/>
</dbReference>
<name>A0A6J6UNE4_9ZZZZ</name>
<dbReference type="InterPro" id="IPR019539">
    <property type="entry name" value="GalKase_N"/>
</dbReference>
<proteinExistence type="inferred from homology"/>
<dbReference type="Pfam" id="PF10509">
    <property type="entry name" value="GalKase_gal_bdg"/>
    <property type="match status" value="1"/>
</dbReference>
<dbReference type="PANTHER" id="PTHR10457">
    <property type="entry name" value="MEVALONATE KINASE/GALACTOKINASE"/>
    <property type="match status" value="1"/>
</dbReference>
<dbReference type="InterPro" id="IPR013750">
    <property type="entry name" value="GHMP_kinase_C_dom"/>
</dbReference>
<accession>A0A6J6UNE4</accession>
<evidence type="ECO:0000256" key="3">
    <source>
        <dbReference type="ARBA" id="ARBA00022741"/>
    </source>
</evidence>
<feature type="domain" description="GHMP kinase N-terminal" evidence="6">
    <location>
        <begin position="83"/>
        <end position="157"/>
    </location>
</feature>
<dbReference type="PIRSF" id="PIRSF000530">
    <property type="entry name" value="Galactokinase"/>
    <property type="match status" value="1"/>
</dbReference>
<comment type="similarity">
    <text evidence="1">Belongs to the GHMP kinase family. GalK subfamily.</text>
</comment>
<dbReference type="GO" id="GO:0006012">
    <property type="term" value="P:galactose metabolic process"/>
    <property type="evidence" value="ECO:0007669"/>
    <property type="project" value="InterPro"/>
</dbReference>
<dbReference type="InterPro" id="IPR006206">
    <property type="entry name" value="Mevalonate/galactokinase"/>
</dbReference>
<evidence type="ECO:0000313" key="9">
    <source>
        <dbReference type="EMBL" id="CAB4726087.1"/>
    </source>
</evidence>
<dbReference type="EMBL" id="CAEZXX010000188">
    <property type="protein sequence ID" value="CAB4726087.1"/>
    <property type="molecule type" value="Genomic_DNA"/>
</dbReference>
<reference evidence="10" key="1">
    <citation type="submission" date="2020-05" db="EMBL/GenBank/DDBJ databases">
        <authorList>
            <person name="Chiriac C."/>
            <person name="Salcher M."/>
            <person name="Ghai R."/>
            <person name="Kavagutti S V."/>
        </authorList>
    </citation>
    <scope>NUCLEOTIDE SEQUENCE</scope>
</reference>
<feature type="domain" description="Galactokinase N-terminal" evidence="8">
    <location>
        <begin position="4"/>
        <end position="40"/>
    </location>
</feature>
<dbReference type="AlphaFoldDB" id="A0A6J6UNE4"/>
<dbReference type="SUPFAM" id="SSF55060">
    <property type="entry name" value="GHMP Kinase, C-terminal domain"/>
    <property type="match status" value="1"/>
</dbReference>
<evidence type="ECO:0000256" key="4">
    <source>
        <dbReference type="ARBA" id="ARBA00022777"/>
    </source>
</evidence>
<dbReference type="PRINTS" id="PR00959">
    <property type="entry name" value="MEVGALKINASE"/>
</dbReference>
<evidence type="ECO:0000259" key="6">
    <source>
        <dbReference type="Pfam" id="PF00288"/>
    </source>
</evidence>
<dbReference type="InterPro" id="IPR014721">
    <property type="entry name" value="Ribsml_uS5_D2-typ_fold_subgr"/>
</dbReference>
<dbReference type="GO" id="GO:0005524">
    <property type="term" value="F:ATP binding"/>
    <property type="evidence" value="ECO:0007669"/>
    <property type="project" value="UniProtKB-KW"/>
</dbReference>
<dbReference type="InterPro" id="IPR006203">
    <property type="entry name" value="GHMP_knse_ATP-bd_CS"/>
</dbReference>
<keyword evidence="5" id="KW-0067">ATP-binding</keyword>
<dbReference type="EMBL" id="CAEZYY010000024">
    <property type="protein sequence ID" value="CAB4761320.1"/>
    <property type="molecule type" value="Genomic_DNA"/>
</dbReference>
<dbReference type="Gene3D" id="3.30.70.890">
    <property type="entry name" value="GHMP kinase, C-terminal domain"/>
    <property type="match status" value="1"/>
</dbReference>
<sequence>MGSPTLVTARAPGRVVLIGDHTDYTGGLVCPMAIDRWTTASGVRGGSGLSLASADEPEPLDVGLPVTRPDAITPTWGRYAAGVAAELGVVEGLQGTVSTTIPIGAGLSSSAALELAVALALGFDGTPRELARLCQRAENTATGLPSGILDQLTSACGVDGHALVMDCTTLDIEPLPVPDHAVVQVLFVTQRRLVGSPYADRVAQCAAAEAVIGPLRTADIGTLNAIEDAMLSRRARHVITENRRVRDFAGALRAGDLNDAGALMLEGHESLRVDYETSTAAMDEAVRSLSALRGVYGARMTGGGFGGCVVALTEPGTQIPNAWVVRPTAGASRA</sequence>
<dbReference type="Gene3D" id="3.30.230.10">
    <property type="match status" value="1"/>
</dbReference>